<feature type="transmembrane region" description="Helical" evidence="2">
    <location>
        <begin position="288"/>
        <end position="311"/>
    </location>
</feature>
<gene>
    <name evidence="3" type="ORF">EVOR1521_LOCUS6095</name>
</gene>
<feature type="transmembrane region" description="Helical" evidence="2">
    <location>
        <begin position="193"/>
        <end position="219"/>
    </location>
</feature>
<dbReference type="EMBL" id="CAUJNA010000449">
    <property type="protein sequence ID" value="CAJ1377242.1"/>
    <property type="molecule type" value="Genomic_DNA"/>
</dbReference>
<evidence type="ECO:0000313" key="4">
    <source>
        <dbReference type="Proteomes" id="UP001178507"/>
    </source>
</evidence>
<feature type="transmembrane region" description="Helical" evidence="2">
    <location>
        <begin position="153"/>
        <end position="172"/>
    </location>
</feature>
<keyword evidence="2" id="KW-0812">Transmembrane</keyword>
<evidence type="ECO:0000313" key="3">
    <source>
        <dbReference type="EMBL" id="CAJ1377242.1"/>
    </source>
</evidence>
<evidence type="ECO:0000256" key="2">
    <source>
        <dbReference type="SAM" id="Phobius"/>
    </source>
</evidence>
<dbReference type="Proteomes" id="UP001178507">
    <property type="component" value="Unassembled WGS sequence"/>
</dbReference>
<comment type="caution">
    <text evidence="3">The sequence shown here is derived from an EMBL/GenBank/DDBJ whole genome shotgun (WGS) entry which is preliminary data.</text>
</comment>
<feature type="region of interest" description="Disordered" evidence="1">
    <location>
        <begin position="1"/>
        <end position="26"/>
    </location>
</feature>
<sequence length="567" mass="63710">MSHGNGFTAPSGEALEGDPRGEMVKDDGFELGASACKSPSQRMESKMLDEKRGKSAWIENPPAPGEIRAQAVVPSTAPVDVDILSKEALVCLQDFCFDRDSLCWRAFATVSHLAAFTGSLTLSVLLAYVLFPFEKAELGFWNNWMFNLVAHPVANYIVARGVLVLFARPVLWDLEQRLSLCKQRQEITRRIQIAVLWVPMVDSLWCVGEHVIASFANIYPIPFSGPLSCIPATFASLGIFCLVLPREVRALPSTRSYLKFAICSWAVYCAFFTLMLFYVVVFPLMETWVQFATNLLVTLVMHGVVALTLHLGKLHWSVPFHFRREMKTCMKLPVIVFKASMLSDAKGIWVLLSMLLPEVLDVAKGLVEAYVDVAGTHRHWANIRSMSQVVQASRRTRQEFRDFRKRLREIAQLCEMLTKEELEGLVWGKEDIHLLNQISKSLWAVLMLEVCEVMAPAIYITLLLCLQSGTFLGHNSSFFLGLADANLHESMIANGYSLAVEATMLVATDLCTRATMGISVWMIIRSVLRCDFSFWLSIFAMVYVGWLTMLVEHGGHDLAFDWFPRGA</sequence>
<name>A0AA36HZ27_9DINO</name>
<reference evidence="3" key="1">
    <citation type="submission" date="2023-08" db="EMBL/GenBank/DDBJ databases">
        <authorList>
            <person name="Chen Y."/>
            <person name="Shah S."/>
            <person name="Dougan E. K."/>
            <person name="Thang M."/>
            <person name="Chan C."/>
        </authorList>
    </citation>
    <scope>NUCLEOTIDE SEQUENCE</scope>
</reference>
<accession>A0AA36HZ27</accession>
<feature type="transmembrane region" description="Helical" evidence="2">
    <location>
        <begin position="532"/>
        <end position="551"/>
    </location>
</feature>
<feature type="transmembrane region" description="Helical" evidence="2">
    <location>
        <begin position="113"/>
        <end position="133"/>
    </location>
</feature>
<feature type="transmembrane region" description="Helical" evidence="2">
    <location>
        <begin position="257"/>
        <end position="282"/>
    </location>
</feature>
<feature type="transmembrane region" description="Helical" evidence="2">
    <location>
        <begin position="332"/>
        <end position="352"/>
    </location>
</feature>
<evidence type="ECO:0000256" key="1">
    <source>
        <dbReference type="SAM" id="MobiDB-lite"/>
    </source>
</evidence>
<organism evidence="3 4">
    <name type="scientific">Effrenium voratum</name>
    <dbReference type="NCBI Taxonomy" id="2562239"/>
    <lineage>
        <taxon>Eukaryota</taxon>
        <taxon>Sar</taxon>
        <taxon>Alveolata</taxon>
        <taxon>Dinophyceae</taxon>
        <taxon>Suessiales</taxon>
        <taxon>Symbiodiniaceae</taxon>
        <taxon>Effrenium</taxon>
    </lineage>
</organism>
<keyword evidence="2" id="KW-0472">Membrane</keyword>
<evidence type="ECO:0008006" key="5">
    <source>
        <dbReference type="Google" id="ProtNLM"/>
    </source>
</evidence>
<keyword evidence="4" id="KW-1185">Reference proteome</keyword>
<feature type="transmembrane region" description="Helical" evidence="2">
    <location>
        <begin position="442"/>
        <end position="466"/>
    </location>
</feature>
<protein>
    <recommendedName>
        <fullName evidence="5">Transmembrane protein</fullName>
    </recommendedName>
</protein>
<feature type="compositionally biased region" description="Basic and acidic residues" evidence="1">
    <location>
        <begin position="17"/>
        <end position="26"/>
    </location>
</feature>
<keyword evidence="2" id="KW-1133">Transmembrane helix</keyword>
<dbReference type="AlphaFoldDB" id="A0AA36HZ27"/>
<feature type="transmembrane region" description="Helical" evidence="2">
    <location>
        <begin position="225"/>
        <end position="245"/>
    </location>
</feature>
<proteinExistence type="predicted"/>